<dbReference type="InterPro" id="IPR004358">
    <property type="entry name" value="Sig_transdc_His_kin-like_C"/>
</dbReference>
<dbReference type="EC" id="2.7.13.3" evidence="3"/>
<dbReference type="PRINTS" id="PR00344">
    <property type="entry name" value="BCTRLSENSOR"/>
</dbReference>
<comment type="subcellular location">
    <subcellularLocation>
        <location evidence="2">Cell inner membrane</location>
        <topology evidence="2">Multi-pass membrane protein</topology>
    </subcellularLocation>
</comment>
<organism evidence="19 20">
    <name type="scientific">Roseibium alexandrii</name>
    <dbReference type="NCBI Taxonomy" id="388408"/>
    <lineage>
        <taxon>Bacteria</taxon>
        <taxon>Pseudomonadati</taxon>
        <taxon>Pseudomonadota</taxon>
        <taxon>Alphaproteobacteria</taxon>
        <taxon>Hyphomicrobiales</taxon>
        <taxon>Stappiaceae</taxon>
        <taxon>Roseibium</taxon>
    </lineage>
</organism>
<sequence length="479" mass="53064">MSASSPRFSVLRRLWPRNLASQLILLLLAAIVVVQAISIYIFHDERRIALVALARDSILARAVSIAELLEETPPYLHSRVLEASSTRYVAFWTGEVPLAKEPGKSRFEQRVQNYAARQLGSERTIHINLHSDEKRGPSWRSRVDGGKESWRDVPKSERPRHLKRVMNKPEDLSLSILLNDGSWLNMATSYRPPPGAFIPLVVQLSLMGLAIIGIVAFAVRRVTRPLRGLADAAGRLGRGEDVDSLPETGPSEVRAVTIAFNEMQERLTRFVRDRTRMLAAISHDLRTPITSLRLRAEFIDDEENRTKMIETLDDMAAMAEAALRFAKDDASQEPAEKADLGALLESLADDQQDLGHACEVDVEERIVLSCRPLSLKRAFRNLIENGIRYGGSVKITAKALEADVIVEIHDQGPGIPEDRLADVFEPFVRLEESRSEETGGIGLGLAIARSIIHAHGGTITLSNVAGTGLRVEVRLPKGN</sequence>
<comment type="catalytic activity">
    <reaction evidence="1">
        <text>ATP + protein L-histidine = ADP + protein N-phospho-L-histidine.</text>
        <dbReference type="EC" id="2.7.13.3"/>
    </reaction>
</comment>
<evidence type="ECO:0000313" key="20">
    <source>
        <dbReference type="Proteomes" id="UP000053235"/>
    </source>
</evidence>
<proteinExistence type="predicted"/>
<feature type="region of interest" description="Disordered" evidence="15">
    <location>
        <begin position="136"/>
        <end position="156"/>
    </location>
</feature>
<keyword evidence="8 16" id="KW-0812">Transmembrane</keyword>
<keyword evidence="4" id="KW-1003">Cell membrane</keyword>
<dbReference type="InterPro" id="IPR003661">
    <property type="entry name" value="HisK_dim/P_dom"/>
</dbReference>
<evidence type="ECO:0000259" key="18">
    <source>
        <dbReference type="PROSITE" id="PS50885"/>
    </source>
</evidence>
<keyword evidence="13" id="KW-0902">Two-component regulatory system</keyword>
<dbReference type="SMART" id="SM00387">
    <property type="entry name" value="HATPase_c"/>
    <property type="match status" value="1"/>
</dbReference>
<dbReference type="PROSITE" id="PS50109">
    <property type="entry name" value="HIS_KIN"/>
    <property type="match status" value="1"/>
</dbReference>
<feature type="transmembrane region" description="Helical" evidence="16">
    <location>
        <begin position="196"/>
        <end position="219"/>
    </location>
</feature>
<dbReference type="RefSeq" id="WP_008197069.1">
    <property type="nucleotide sequence ID" value="NZ_CXWD01000025.1"/>
</dbReference>
<evidence type="ECO:0000313" key="19">
    <source>
        <dbReference type="EMBL" id="CTQ76281.1"/>
    </source>
</evidence>
<protein>
    <recommendedName>
        <fullName evidence="3">histidine kinase</fullName>
        <ecNumber evidence="3">2.7.13.3</ecNumber>
    </recommendedName>
</protein>
<dbReference type="InterPro" id="IPR005467">
    <property type="entry name" value="His_kinase_dom"/>
</dbReference>
<accession>A0A0M7AP34</accession>
<evidence type="ECO:0000256" key="13">
    <source>
        <dbReference type="ARBA" id="ARBA00023012"/>
    </source>
</evidence>
<dbReference type="InterPro" id="IPR003660">
    <property type="entry name" value="HAMP_dom"/>
</dbReference>
<dbReference type="InterPro" id="IPR036097">
    <property type="entry name" value="HisK_dim/P_sf"/>
</dbReference>
<evidence type="ECO:0000256" key="6">
    <source>
        <dbReference type="ARBA" id="ARBA00022553"/>
    </source>
</evidence>
<evidence type="ECO:0000256" key="4">
    <source>
        <dbReference type="ARBA" id="ARBA00022475"/>
    </source>
</evidence>
<evidence type="ECO:0000259" key="17">
    <source>
        <dbReference type="PROSITE" id="PS50109"/>
    </source>
</evidence>
<keyword evidence="5" id="KW-0997">Cell inner membrane</keyword>
<dbReference type="CDD" id="cd06225">
    <property type="entry name" value="HAMP"/>
    <property type="match status" value="1"/>
</dbReference>
<dbReference type="Pfam" id="PF00512">
    <property type="entry name" value="HisKA"/>
    <property type="match status" value="1"/>
</dbReference>
<name>A0A0M7AP34_9HYPH</name>
<dbReference type="CDD" id="cd00075">
    <property type="entry name" value="HATPase"/>
    <property type="match status" value="1"/>
</dbReference>
<dbReference type="PANTHER" id="PTHR44936">
    <property type="entry name" value="SENSOR PROTEIN CREC"/>
    <property type="match status" value="1"/>
</dbReference>
<dbReference type="CDD" id="cd00082">
    <property type="entry name" value="HisKA"/>
    <property type="match status" value="1"/>
</dbReference>
<keyword evidence="9" id="KW-0547">Nucleotide-binding</keyword>
<evidence type="ECO:0000256" key="12">
    <source>
        <dbReference type="ARBA" id="ARBA00022989"/>
    </source>
</evidence>
<dbReference type="STRING" id="388408.LAX5112_04547"/>
<evidence type="ECO:0000256" key="3">
    <source>
        <dbReference type="ARBA" id="ARBA00012438"/>
    </source>
</evidence>
<dbReference type="SMART" id="SM00388">
    <property type="entry name" value="HisKA"/>
    <property type="match status" value="1"/>
</dbReference>
<dbReference type="Pfam" id="PF02518">
    <property type="entry name" value="HATPase_c"/>
    <property type="match status" value="1"/>
</dbReference>
<keyword evidence="14 16" id="KW-0472">Membrane</keyword>
<keyword evidence="12 16" id="KW-1133">Transmembrane helix</keyword>
<dbReference type="Gene3D" id="1.10.287.130">
    <property type="match status" value="1"/>
</dbReference>
<keyword evidence="20" id="KW-1185">Reference proteome</keyword>
<keyword evidence="11" id="KW-0067">ATP-binding</keyword>
<reference evidence="20" key="1">
    <citation type="submission" date="2015-07" db="EMBL/GenBank/DDBJ databases">
        <authorList>
            <person name="Rodrigo-Torres Lidia"/>
            <person name="Arahal R.David."/>
        </authorList>
    </citation>
    <scope>NUCLEOTIDE SEQUENCE [LARGE SCALE GENOMIC DNA]</scope>
    <source>
        <strain evidence="20">CECT 5112</strain>
    </source>
</reference>
<dbReference type="InterPro" id="IPR003594">
    <property type="entry name" value="HATPase_dom"/>
</dbReference>
<evidence type="ECO:0000256" key="5">
    <source>
        <dbReference type="ARBA" id="ARBA00022519"/>
    </source>
</evidence>
<evidence type="ECO:0000256" key="7">
    <source>
        <dbReference type="ARBA" id="ARBA00022679"/>
    </source>
</evidence>
<evidence type="ECO:0000256" key="16">
    <source>
        <dbReference type="SAM" id="Phobius"/>
    </source>
</evidence>
<dbReference type="InterPro" id="IPR036890">
    <property type="entry name" value="HATPase_C_sf"/>
</dbReference>
<evidence type="ECO:0000256" key="14">
    <source>
        <dbReference type="ARBA" id="ARBA00023136"/>
    </source>
</evidence>
<keyword evidence="10" id="KW-0418">Kinase</keyword>
<evidence type="ECO:0000256" key="11">
    <source>
        <dbReference type="ARBA" id="ARBA00022840"/>
    </source>
</evidence>
<dbReference type="PROSITE" id="PS50885">
    <property type="entry name" value="HAMP"/>
    <property type="match status" value="1"/>
</dbReference>
<dbReference type="Gene3D" id="3.30.565.10">
    <property type="entry name" value="Histidine kinase-like ATPase, C-terminal domain"/>
    <property type="match status" value="1"/>
</dbReference>
<dbReference type="SUPFAM" id="SSF158472">
    <property type="entry name" value="HAMP domain-like"/>
    <property type="match status" value="1"/>
</dbReference>
<dbReference type="Proteomes" id="UP000053235">
    <property type="component" value="Unassembled WGS sequence"/>
</dbReference>
<feature type="domain" description="HAMP" evidence="18">
    <location>
        <begin position="220"/>
        <end position="272"/>
    </location>
</feature>
<dbReference type="EMBL" id="CXWD01000025">
    <property type="protein sequence ID" value="CTQ76281.1"/>
    <property type="molecule type" value="Genomic_DNA"/>
</dbReference>
<dbReference type="GO" id="GO:0000155">
    <property type="term" value="F:phosphorelay sensor kinase activity"/>
    <property type="evidence" value="ECO:0007669"/>
    <property type="project" value="InterPro"/>
</dbReference>
<feature type="domain" description="Histidine kinase" evidence="17">
    <location>
        <begin position="280"/>
        <end position="479"/>
    </location>
</feature>
<dbReference type="SUPFAM" id="SSF55874">
    <property type="entry name" value="ATPase domain of HSP90 chaperone/DNA topoisomerase II/histidine kinase"/>
    <property type="match status" value="1"/>
</dbReference>
<dbReference type="GO" id="GO:0005524">
    <property type="term" value="F:ATP binding"/>
    <property type="evidence" value="ECO:0007669"/>
    <property type="project" value="UniProtKB-KW"/>
</dbReference>
<dbReference type="InterPro" id="IPR050980">
    <property type="entry name" value="2C_sensor_his_kinase"/>
</dbReference>
<dbReference type="PANTHER" id="PTHR44936:SF5">
    <property type="entry name" value="SENSOR HISTIDINE KINASE ENVZ"/>
    <property type="match status" value="1"/>
</dbReference>
<dbReference type="GO" id="GO:0005886">
    <property type="term" value="C:plasma membrane"/>
    <property type="evidence" value="ECO:0007669"/>
    <property type="project" value="UniProtKB-SubCell"/>
</dbReference>
<dbReference type="Pfam" id="PF00672">
    <property type="entry name" value="HAMP"/>
    <property type="match status" value="1"/>
</dbReference>
<evidence type="ECO:0000256" key="1">
    <source>
        <dbReference type="ARBA" id="ARBA00000085"/>
    </source>
</evidence>
<dbReference type="SUPFAM" id="SSF47384">
    <property type="entry name" value="Homodimeric domain of signal transducing histidine kinase"/>
    <property type="match status" value="1"/>
</dbReference>
<keyword evidence="7 19" id="KW-0808">Transferase</keyword>
<gene>
    <name evidence="19" type="primary">envZ_2</name>
    <name evidence="19" type="ORF">LAX5112_04547</name>
</gene>
<evidence type="ECO:0000256" key="2">
    <source>
        <dbReference type="ARBA" id="ARBA00004429"/>
    </source>
</evidence>
<dbReference type="OrthoDB" id="9804645at2"/>
<evidence type="ECO:0000256" key="8">
    <source>
        <dbReference type="ARBA" id="ARBA00022692"/>
    </source>
</evidence>
<evidence type="ECO:0000256" key="15">
    <source>
        <dbReference type="SAM" id="MobiDB-lite"/>
    </source>
</evidence>
<keyword evidence="6" id="KW-0597">Phosphoprotein</keyword>
<dbReference type="AlphaFoldDB" id="A0A0M7AP34"/>
<evidence type="ECO:0000256" key="9">
    <source>
        <dbReference type="ARBA" id="ARBA00022741"/>
    </source>
</evidence>
<dbReference type="SMART" id="SM00304">
    <property type="entry name" value="HAMP"/>
    <property type="match status" value="1"/>
</dbReference>
<evidence type="ECO:0000256" key="10">
    <source>
        <dbReference type="ARBA" id="ARBA00022777"/>
    </source>
</evidence>